<evidence type="ECO:0000313" key="1">
    <source>
        <dbReference type="EMBL" id="KAL0174736.1"/>
    </source>
</evidence>
<feature type="non-terminal residue" evidence="1">
    <location>
        <position position="58"/>
    </location>
</feature>
<dbReference type="EMBL" id="JAMKFB020000015">
    <property type="protein sequence ID" value="KAL0174736.1"/>
    <property type="molecule type" value="Genomic_DNA"/>
</dbReference>
<reference evidence="1 2" key="1">
    <citation type="submission" date="2024-05" db="EMBL/GenBank/DDBJ databases">
        <title>Genome sequencing and assembly of Indian major carp, Cirrhinus mrigala (Hamilton, 1822).</title>
        <authorList>
            <person name="Mohindra V."/>
            <person name="Chowdhury L.M."/>
            <person name="Lal K."/>
            <person name="Jena J.K."/>
        </authorList>
    </citation>
    <scope>NUCLEOTIDE SEQUENCE [LARGE SCALE GENOMIC DNA]</scope>
    <source>
        <strain evidence="1">CM1030</strain>
        <tissue evidence="1">Blood</tissue>
    </source>
</reference>
<dbReference type="Proteomes" id="UP001529510">
    <property type="component" value="Unassembled WGS sequence"/>
</dbReference>
<organism evidence="1 2">
    <name type="scientific">Cirrhinus mrigala</name>
    <name type="common">Mrigala</name>
    <dbReference type="NCBI Taxonomy" id="683832"/>
    <lineage>
        <taxon>Eukaryota</taxon>
        <taxon>Metazoa</taxon>
        <taxon>Chordata</taxon>
        <taxon>Craniata</taxon>
        <taxon>Vertebrata</taxon>
        <taxon>Euteleostomi</taxon>
        <taxon>Actinopterygii</taxon>
        <taxon>Neopterygii</taxon>
        <taxon>Teleostei</taxon>
        <taxon>Ostariophysi</taxon>
        <taxon>Cypriniformes</taxon>
        <taxon>Cyprinidae</taxon>
        <taxon>Labeoninae</taxon>
        <taxon>Labeonini</taxon>
        <taxon>Cirrhinus</taxon>
    </lineage>
</organism>
<dbReference type="AlphaFoldDB" id="A0ABD0PPW4"/>
<name>A0ABD0PPW4_CIRMR</name>
<protein>
    <submittedName>
        <fullName evidence="1">Uncharacterized protein</fullName>
    </submittedName>
</protein>
<proteinExistence type="predicted"/>
<keyword evidence="2" id="KW-1185">Reference proteome</keyword>
<gene>
    <name evidence="1" type="ORF">M9458_030704</name>
</gene>
<sequence length="58" mass="6373">MASDSPVLLCNTGVYMFPDLMAPTPGSYVGVVLSSELPQKERELFQSILSQLTDLRVQ</sequence>
<accession>A0ABD0PPW4</accession>
<evidence type="ECO:0000313" key="2">
    <source>
        <dbReference type="Proteomes" id="UP001529510"/>
    </source>
</evidence>
<comment type="caution">
    <text evidence="1">The sequence shown here is derived from an EMBL/GenBank/DDBJ whole genome shotgun (WGS) entry which is preliminary data.</text>
</comment>